<reference evidence="1 2" key="1">
    <citation type="submission" date="2016-05" db="EMBL/GenBank/DDBJ databases">
        <title>Microbial solvent formation.</title>
        <authorList>
            <person name="Poehlein A."/>
            <person name="Montoya Solano J.D."/>
            <person name="Flitsch S."/>
            <person name="Krabben P."/>
            <person name="Duerre P."/>
            <person name="Daniel R."/>
        </authorList>
    </citation>
    <scope>NUCLEOTIDE SEQUENCE [LARGE SCALE GENOMIC DNA]</scope>
    <source>
        <strain evidence="1 2">DSM 2619</strain>
    </source>
</reference>
<protein>
    <submittedName>
        <fullName evidence="1">Iron only nitrogenase protein AnfO</fullName>
    </submittedName>
</protein>
<dbReference type="Pfam" id="PF09582">
    <property type="entry name" value="AnfO_nitrog"/>
    <property type="match status" value="1"/>
</dbReference>
<evidence type="ECO:0000313" key="1">
    <source>
        <dbReference type="EMBL" id="OOM74815.1"/>
    </source>
</evidence>
<evidence type="ECO:0000313" key="2">
    <source>
        <dbReference type="Proteomes" id="UP000190890"/>
    </source>
</evidence>
<comment type="caution">
    <text evidence="1">The sequence shown here is derived from an EMBL/GenBank/DDBJ whole genome shotgun (WGS) entry which is preliminary data.</text>
</comment>
<dbReference type="EMBL" id="LZZM01000193">
    <property type="protein sequence ID" value="OOM74815.1"/>
    <property type="molecule type" value="Genomic_DNA"/>
</dbReference>
<dbReference type="InterPro" id="IPR014287">
    <property type="entry name" value="Nase_Fe-Fe_AnfO"/>
</dbReference>
<gene>
    <name evidence="1" type="ORF">CLPUN_36430</name>
</gene>
<proteinExistence type="predicted"/>
<dbReference type="Proteomes" id="UP000190890">
    <property type="component" value="Unassembled WGS sequence"/>
</dbReference>
<dbReference type="OrthoDB" id="200286at2"/>
<accession>A0A1S8TBK6</accession>
<sequence length="212" mass="24619">MIKEIAMYVNNFGEITDLNKDGFIKIFSKYNDKWNIIKEIPFEFQTIQEKEDIRLDTLNISEALENCKVFVAKEIPNLIYMMLDSIGVSTWKMDGNKKEILDYVLGKENEEAQEIKFIGASKLNDKKQSVLPIEIGINGYYILNLKEFQEHNTGITTKQVLKPFLKDNKFNELIVTCNHVPCWLEGELERLNLTFECSKAGQNDYIVIINHI</sequence>
<dbReference type="RefSeq" id="WP_077848653.1">
    <property type="nucleotide sequence ID" value="NZ_LZZM01000193.1"/>
</dbReference>
<dbReference type="AlphaFoldDB" id="A0A1S8TBK6"/>
<keyword evidence="2" id="KW-1185">Reference proteome</keyword>
<dbReference type="STRING" id="29367.CLPUN_36430"/>
<name>A0A1S8TBK6_9CLOT</name>
<organism evidence="1 2">
    <name type="scientific">Clostridium puniceum</name>
    <dbReference type="NCBI Taxonomy" id="29367"/>
    <lineage>
        <taxon>Bacteria</taxon>
        <taxon>Bacillati</taxon>
        <taxon>Bacillota</taxon>
        <taxon>Clostridia</taxon>
        <taxon>Eubacteriales</taxon>
        <taxon>Clostridiaceae</taxon>
        <taxon>Clostridium</taxon>
    </lineage>
</organism>